<reference evidence="2" key="1">
    <citation type="submission" date="2019-08" db="EMBL/GenBank/DDBJ databases">
        <authorList>
            <person name="Kucharzyk K."/>
            <person name="Murdoch R.W."/>
            <person name="Higgins S."/>
            <person name="Loffler F."/>
        </authorList>
    </citation>
    <scope>NUCLEOTIDE SEQUENCE</scope>
</reference>
<dbReference type="GO" id="GO:0080019">
    <property type="term" value="F:alcohol-forming very long-chain fatty acyl-CoA reductase activity"/>
    <property type="evidence" value="ECO:0007669"/>
    <property type="project" value="InterPro"/>
</dbReference>
<dbReference type="InterPro" id="IPR026055">
    <property type="entry name" value="FAR"/>
</dbReference>
<evidence type="ECO:0000313" key="2">
    <source>
        <dbReference type="EMBL" id="MPM10959.1"/>
    </source>
</evidence>
<protein>
    <recommendedName>
        <fullName evidence="1">Thioester reductase (TE) domain-containing protein</fullName>
    </recommendedName>
</protein>
<name>A0A644X4J1_9ZZZZ</name>
<feature type="domain" description="Thioester reductase (TE)" evidence="1">
    <location>
        <begin position="11"/>
        <end position="216"/>
    </location>
</feature>
<comment type="caution">
    <text evidence="2">The sequence shown here is derived from an EMBL/GenBank/DDBJ whole genome shotgun (WGS) entry which is preliminary data.</text>
</comment>
<dbReference type="EMBL" id="VSSQ01001765">
    <property type="protein sequence ID" value="MPM10959.1"/>
    <property type="molecule type" value="Genomic_DNA"/>
</dbReference>
<dbReference type="PANTHER" id="PTHR11011">
    <property type="entry name" value="MALE STERILITY PROTEIN 2-RELATED"/>
    <property type="match status" value="1"/>
</dbReference>
<dbReference type="Gene3D" id="3.40.50.720">
    <property type="entry name" value="NAD(P)-binding Rossmann-like Domain"/>
    <property type="match status" value="1"/>
</dbReference>
<proteinExistence type="predicted"/>
<dbReference type="AlphaFoldDB" id="A0A644X4J1"/>
<accession>A0A644X4J1</accession>
<dbReference type="InterPro" id="IPR036291">
    <property type="entry name" value="NAD(P)-bd_dom_sf"/>
</dbReference>
<dbReference type="SUPFAM" id="SSF51735">
    <property type="entry name" value="NAD(P)-binding Rossmann-fold domains"/>
    <property type="match status" value="1"/>
</dbReference>
<dbReference type="Pfam" id="PF07993">
    <property type="entry name" value="NAD_binding_4"/>
    <property type="match status" value="1"/>
</dbReference>
<gene>
    <name evidence="2" type="ORF">SDC9_57297</name>
</gene>
<sequence>MHHESDRTVVLTGGTGFLGTFLLSGLLERGYHVTVLGRSSKSLSLSDRLSGIVRWLGTNPEARLSAVEADFSKNHLGLDETTYRHLCASAGKIIHCASDTSFSERDRKRVMQTNVNSLSVLLAFAADTLVDHLYYISSAYACGRCEGICLETPIANDSFTNVYEESKAQAERIIRLRCKDCGIPLSILRPSIVYGHSETGMALNFNALYYVIRSLLYIRDIFIKDIAAHGGERSKKWGFQLDDAGILYMPLDIYLPSGGTVNLIPVDYFVDSTISIMEHAGMDGIYHLTNDHPPDMSTLIEYTQRFLRLRGVRAICDISQKTTPNPAEELFDHFIDPYRPYLSDRRTFDRSRTKTVPGCIDSPPLTYEVFERCMAYALASNWGKAVGFPK</sequence>
<evidence type="ECO:0000259" key="1">
    <source>
        <dbReference type="Pfam" id="PF07993"/>
    </source>
</evidence>
<organism evidence="2">
    <name type="scientific">bioreactor metagenome</name>
    <dbReference type="NCBI Taxonomy" id="1076179"/>
    <lineage>
        <taxon>unclassified sequences</taxon>
        <taxon>metagenomes</taxon>
        <taxon>ecological metagenomes</taxon>
    </lineage>
</organism>
<dbReference type="InterPro" id="IPR013120">
    <property type="entry name" value="FAR_NAD-bd"/>
</dbReference>